<feature type="transmembrane region" description="Helical" evidence="10">
    <location>
        <begin position="144"/>
        <end position="166"/>
    </location>
</feature>
<evidence type="ECO:0000256" key="7">
    <source>
        <dbReference type="ARBA" id="ARBA00023136"/>
    </source>
</evidence>
<dbReference type="Pfam" id="PF00230">
    <property type="entry name" value="MIP"/>
    <property type="match status" value="1"/>
</dbReference>
<evidence type="ECO:0000256" key="3">
    <source>
        <dbReference type="ARBA" id="ARBA00022448"/>
    </source>
</evidence>
<feature type="compositionally biased region" description="Polar residues" evidence="9">
    <location>
        <begin position="365"/>
        <end position="376"/>
    </location>
</feature>
<evidence type="ECO:0000313" key="11">
    <source>
        <dbReference type="EMBL" id="KAG6373469.1"/>
    </source>
</evidence>
<evidence type="ECO:0000256" key="8">
    <source>
        <dbReference type="RuleBase" id="RU000477"/>
    </source>
</evidence>
<keyword evidence="12" id="KW-1185">Reference proteome</keyword>
<organism evidence="11 12">
    <name type="scientific">Boletus reticuloceps</name>
    <dbReference type="NCBI Taxonomy" id="495285"/>
    <lineage>
        <taxon>Eukaryota</taxon>
        <taxon>Fungi</taxon>
        <taxon>Dikarya</taxon>
        <taxon>Basidiomycota</taxon>
        <taxon>Agaricomycotina</taxon>
        <taxon>Agaricomycetes</taxon>
        <taxon>Agaricomycetidae</taxon>
        <taxon>Boletales</taxon>
        <taxon>Boletineae</taxon>
        <taxon>Boletaceae</taxon>
        <taxon>Boletoideae</taxon>
        <taxon>Boletus</taxon>
    </lineage>
</organism>
<evidence type="ECO:0000256" key="6">
    <source>
        <dbReference type="ARBA" id="ARBA00022989"/>
    </source>
</evidence>
<dbReference type="Gene3D" id="1.20.1080.10">
    <property type="entry name" value="Glycerol uptake facilitator protein"/>
    <property type="match status" value="1"/>
</dbReference>
<feature type="transmembrane region" description="Helical" evidence="10">
    <location>
        <begin position="210"/>
        <end position="229"/>
    </location>
</feature>
<dbReference type="PRINTS" id="PR00783">
    <property type="entry name" value="MINTRINSICP"/>
</dbReference>
<comment type="subcellular location">
    <subcellularLocation>
        <location evidence="1">Membrane</location>
        <topology evidence="1">Multi-pass membrane protein</topology>
    </subcellularLocation>
</comment>
<feature type="transmembrane region" description="Helical" evidence="10">
    <location>
        <begin position="186"/>
        <end position="203"/>
    </location>
</feature>
<accession>A0A8I2YKC6</accession>
<reference evidence="11" key="1">
    <citation type="submission" date="2021-03" db="EMBL/GenBank/DDBJ databases">
        <title>Evolutionary innovations through gain and loss of genes in the ectomycorrhizal Boletales.</title>
        <authorList>
            <person name="Wu G."/>
            <person name="Miyauchi S."/>
            <person name="Morin E."/>
            <person name="Yang Z.-L."/>
            <person name="Xu J."/>
            <person name="Martin F.M."/>
        </authorList>
    </citation>
    <scope>NUCLEOTIDE SEQUENCE</scope>
    <source>
        <strain evidence="11">BR01</strain>
    </source>
</reference>
<dbReference type="SUPFAM" id="SSF81338">
    <property type="entry name" value="Aquaporin-like"/>
    <property type="match status" value="1"/>
</dbReference>
<evidence type="ECO:0000313" key="12">
    <source>
        <dbReference type="Proteomes" id="UP000683000"/>
    </source>
</evidence>
<evidence type="ECO:0000256" key="1">
    <source>
        <dbReference type="ARBA" id="ARBA00004141"/>
    </source>
</evidence>
<comment type="similarity">
    <text evidence="2 8">Belongs to the MIP/aquaporin (TC 1.A.8) family.</text>
</comment>
<keyword evidence="7 10" id="KW-0472">Membrane</keyword>
<dbReference type="AlphaFoldDB" id="A0A8I2YKC6"/>
<proteinExistence type="inferred from homology"/>
<dbReference type="GO" id="GO:0005886">
    <property type="term" value="C:plasma membrane"/>
    <property type="evidence" value="ECO:0007669"/>
    <property type="project" value="TreeGrafter"/>
</dbReference>
<dbReference type="PANTHER" id="PTHR43829:SF14">
    <property type="entry name" value="AQUAPORIN 3"/>
    <property type="match status" value="1"/>
</dbReference>
<dbReference type="GO" id="GO:0015250">
    <property type="term" value="F:water channel activity"/>
    <property type="evidence" value="ECO:0007669"/>
    <property type="project" value="TreeGrafter"/>
</dbReference>
<keyword evidence="4 8" id="KW-0812">Transmembrane</keyword>
<dbReference type="OrthoDB" id="3222at2759"/>
<keyword evidence="3 8" id="KW-0813">Transport</keyword>
<dbReference type="GO" id="GO:0015254">
    <property type="term" value="F:glycerol channel activity"/>
    <property type="evidence" value="ECO:0007669"/>
    <property type="project" value="TreeGrafter"/>
</dbReference>
<evidence type="ECO:0000256" key="2">
    <source>
        <dbReference type="ARBA" id="ARBA00006175"/>
    </source>
</evidence>
<evidence type="ECO:0000256" key="9">
    <source>
        <dbReference type="SAM" id="MobiDB-lite"/>
    </source>
</evidence>
<feature type="transmembrane region" description="Helical" evidence="10">
    <location>
        <begin position="72"/>
        <end position="92"/>
    </location>
</feature>
<evidence type="ECO:0000256" key="4">
    <source>
        <dbReference type="ARBA" id="ARBA00022692"/>
    </source>
</evidence>
<keyword evidence="6 10" id="KW-1133">Transmembrane helix</keyword>
<feature type="region of interest" description="Disordered" evidence="9">
    <location>
        <begin position="354"/>
        <end position="376"/>
    </location>
</feature>
<feature type="transmembrane region" description="Helical" evidence="10">
    <location>
        <begin position="241"/>
        <end position="266"/>
    </location>
</feature>
<protein>
    <submittedName>
        <fullName evidence="11">Aquaporin-like protein</fullName>
    </submittedName>
</protein>
<dbReference type="PANTHER" id="PTHR43829">
    <property type="entry name" value="AQUAPORIN OR AQUAGLYCEROPORIN RELATED"/>
    <property type="match status" value="1"/>
</dbReference>
<evidence type="ECO:0000256" key="10">
    <source>
        <dbReference type="SAM" id="Phobius"/>
    </source>
</evidence>
<keyword evidence="5" id="KW-0677">Repeat</keyword>
<feature type="compositionally biased region" description="Basic and acidic residues" evidence="9">
    <location>
        <begin position="354"/>
        <end position="364"/>
    </location>
</feature>
<dbReference type="InterPro" id="IPR050363">
    <property type="entry name" value="MIP/Aquaporin"/>
</dbReference>
<sequence length="376" mass="40857">MSYPTVRLRDVSSTPRYMTHWERVKYTKIHVLTELVAEMVTHSYDVLSDILVYFYTFMPVGRVFLLRCPLPLTISYATGVGSAAAFIVGNVTTQPIGSLFTVGVAYSIGIMLAIVICGAASAGHFNPGVTISFVLLRKFSVRKAVLYILAQIFGAYVACLVVYVQWKDLIAAAEGVLVEKGLYDTLMFTPDGPAGAFALYVLPGTNLYRALLNEFITDFVIGLAISTSLDPTNHMVPPAAAPWVIGFTYGMAIWGFSPTAIAANTARDVGARFMTLTIWGRQAAGGPYAAIAALTNIPATVLAFFFYDTFLGSSSRTLTPSHVAFLKAHKMYHEENGLVPAGYLSALGQHRDSTSSRSFDEKQPIHTTMEVSARNV</sequence>
<name>A0A8I2YKC6_9AGAM</name>
<dbReference type="InterPro" id="IPR023271">
    <property type="entry name" value="Aquaporin-like"/>
</dbReference>
<feature type="transmembrane region" description="Helical" evidence="10">
    <location>
        <begin position="287"/>
        <end position="307"/>
    </location>
</feature>
<comment type="caution">
    <text evidence="11">The sequence shown here is derived from an EMBL/GenBank/DDBJ whole genome shotgun (WGS) entry which is preliminary data.</text>
</comment>
<evidence type="ECO:0000256" key="5">
    <source>
        <dbReference type="ARBA" id="ARBA00022737"/>
    </source>
</evidence>
<gene>
    <name evidence="11" type="ORF">JVT61DRAFT_6622</name>
</gene>
<dbReference type="InterPro" id="IPR000425">
    <property type="entry name" value="MIP"/>
</dbReference>
<feature type="transmembrane region" description="Helical" evidence="10">
    <location>
        <begin position="104"/>
        <end position="123"/>
    </location>
</feature>
<dbReference type="EMBL" id="JAGFBS010000022">
    <property type="protein sequence ID" value="KAG6373469.1"/>
    <property type="molecule type" value="Genomic_DNA"/>
</dbReference>
<dbReference type="Proteomes" id="UP000683000">
    <property type="component" value="Unassembled WGS sequence"/>
</dbReference>